<accession>A0AAP0QZK5</accession>
<evidence type="ECO:0000313" key="2">
    <source>
        <dbReference type="Proteomes" id="UP001428341"/>
    </source>
</evidence>
<dbReference type="Proteomes" id="UP001428341">
    <property type="component" value="Unassembled WGS sequence"/>
</dbReference>
<comment type="caution">
    <text evidence="1">The sequence shown here is derived from an EMBL/GenBank/DDBJ whole genome shotgun (WGS) entry which is preliminary data.</text>
</comment>
<dbReference type="EMBL" id="JBCGBO010000001">
    <property type="protein sequence ID" value="KAK9228315.1"/>
    <property type="molecule type" value="Genomic_DNA"/>
</dbReference>
<dbReference type="AlphaFoldDB" id="A0AAP0QZK5"/>
<sequence>MREEEGAPRRSPQNFKFPKMPSIGMRCDVVTGWGERNLPIMEVGRGYLSLNRMFSPVFKCVV</sequence>
<reference evidence="1 2" key="1">
    <citation type="submission" date="2024-05" db="EMBL/GenBank/DDBJ databases">
        <title>Haplotype-resolved chromosome-level genome assembly of Huyou (Citrus changshanensis).</title>
        <authorList>
            <person name="Miao C."/>
            <person name="Chen W."/>
            <person name="Wu Y."/>
            <person name="Wang L."/>
            <person name="Zhao S."/>
            <person name="Grierson D."/>
            <person name="Xu C."/>
            <person name="Chen K."/>
        </authorList>
    </citation>
    <scope>NUCLEOTIDE SEQUENCE [LARGE SCALE GENOMIC DNA]</scope>
    <source>
        <strain evidence="1">01-14</strain>
        <tissue evidence="1">Leaf</tissue>
    </source>
</reference>
<protein>
    <submittedName>
        <fullName evidence="1">Uncharacterized protein</fullName>
    </submittedName>
</protein>
<organism evidence="1 2">
    <name type="scientific">Citrus x changshan-huyou</name>
    <dbReference type="NCBI Taxonomy" id="2935761"/>
    <lineage>
        <taxon>Eukaryota</taxon>
        <taxon>Viridiplantae</taxon>
        <taxon>Streptophyta</taxon>
        <taxon>Embryophyta</taxon>
        <taxon>Tracheophyta</taxon>
        <taxon>Spermatophyta</taxon>
        <taxon>Magnoliopsida</taxon>
        <taxon>eudicotyledons</taxon>
        <taxon>Gunneridae</taxon>
        <taxon>Pentapetalae</taxon>
        <taxon>rosids</taxon>
        <taxon>malvids</taxon>
        <taxon>Sapindales</taxon>
        <taxon>Rutaceae</taxon>
        <taxon>Aurantioideae</taxon>
        <taxon>Citrus</taxon>
    </lineage>
</organism>
<evidence type="ECO:0000313" key="1">
    <source>
        <dbReference type="EMBL" id="KAK9228315.1"/>
    </source>
</evidence>
<gene>
    <name evidence="1" type="ORF">WN944_021265</name>
</gene>
<keyword evidence="2" id="KW-1185">Reference proteome</keyword>
<proteinExistence type="predicted"/>
<name>A0AAP0QZK5_9ROSI</name>